<dbReference type="InterPro" id="IPR050929">
    <property type="entry name" value="PFKA"/>
</dbReference>
<dbReference type="PANTHER" id="PTHR45770">
    <property type="entry name" value="ATP-DEPENDENT 6-PHOSPHOFRUCTOKINASE 1"/>
    <property type="match status" value="1"/>
</dbReference>
<dbReference type="FunFam" id="3.40.50.450:FF:000002">
    <property type="entry name" value="ATP-dependent 6-phosphofructokinase"/>
    <property type="match status" value="1"/>
</dbReference>
<name>A0A212JE25_9DELT</name>
<sequence>MAKKTKPGAASAAVSPAASSDGFVVDTAIPTLGPAKIPSPLSYTTFTEGLTPFFLDGEYIDELSGKDPVATWFEPAGPRKNLYFDSSKTKCAIVTCGGLCPGINDVIRAIVMEAFHNYKVPAVLGIRYGLEGFIPKYGHEVVPLTPSTVADIHQFGGTMLGSSRGPQSPEEIVDALERMNVNILFVIGGDGSMKAMNSITREISARNLRIAVIGIPKTIDNDINFISQSFGFETAVFKATEAIQCAHVEALGARNGIGLVRLMGRESGFIAAQATMALKEVNFVLIPEVPFTLLGKEGLLPALELRLKQRRHAVIVVAEGAGQDLLHVSGQQDASGNPVLGDIGEFLRKEIKAYLTQRGMEHSIKFIDPSYIIRSVPANANDRVYCGFLGQNAVHAAMAGKTGMVVAKLMDRYVHLPIDLVIRKRQKVNPNSAFWRSVLESTGQMDFVGMGQNESYGS</sequence>
<keyword evidence="3 10" id="KW-0479">Metal-binding</keyword>
<dbReference type="HAMAP" id="MF_01981">
    <property type="entry name" value="Phosphofructokinase_II_X"/>
    <property type="match status" value="1"/>
</dbReference>
<comment type="pathway">
    <text evidence="10">Carbohydrate degradation; glycolysis; D-glyceraldehyde 3-phosphate and glycerone phosphate from D-glucose: step 3/4.</text>
</comment>
<dbReference type="EMBL" id="FLUQ01000001">
    <property type="protein sequence ID" value="SBV97704.1"/>
    <property type="molecule type" value="Genomic_DNA"/>
</dbReference>
<evidence type="ECO:0000256" key="6">
    <source>
        <dbReference type="ARBA" id="ARBA00022840"/>
    </source>
</evidence>
<feature type="binding site" evidence="10">
    <location>
        <begin position="263"/>
        <end position="265"/>
    </location>
    <ligand>
        <name>substrate</name>
    </ligand>
</feature>
<comment type="catalytic activity">
    <reaction evidence="9 10">
        <text>beta-D-fructose 6-phosphate + ATP = beta-D-fructose 1,6-bisphosphate + ADP + H(+)</text>
        <dbReference type="Rhea" id="RHEA:16109"/>
        <dbReference type="ChEBI" id="CHEBI:15378"/>
        <dbReference type="ChEBI" id="CHEBI:30616"/>
        <dbReference type="ChEBI" id="CHEBI:32966"/>
        <dbReference type="ChEBI" id="CHEBI:57634"/>
        <dbReference type="ChEBI" id="CHEBI:456216"/>
        <dbReference type="EC" id="2.7.1.11"/>
    </reaction>
</comment>
<dbReference type="InterPro" id="IPR012004">
    <property type="entry name" value="PyroP-dep_PFK_TP0108"/>
</dbReference>
<dbReference type="InterPro" id="IPR000023">
    <property type="entry name" value="Phosphofructokinase_dom"/>
</dbReference>
<dbReference type="InterPro" id="IPR035966">
    <property type="entry name" value="PKF_sf"/>
</dbReference>
<keyword evidence="6 10" id="KW-0067">ATP-binding</keyword>
<evidence type="ECO:0000259" key="11">
    <source>
        <dbReference type="Pfam" id="PF00365"/>
    </source>
</evidence>
<dbReference type="SUPFAM" id="SSF53784">
    <property type="entry name" value="Phosphofructokinase"/>
    <property type="match status" value="1"/>
</dbReference>
<evidence type="ECO:0000256" key="10">
    <source>
        <dbReference type="HAMAP-Rule" id="MF_01981"/>
    </source>
</evidence>
<evidence type="ECO:0000256" key="8">
    <source>
        <dbReference type="ARBA" id="ARBA00023152"/>
    </source>
</evidence>
<keyword evidence="4 10" id="KW-0547">Nucleotide-binding</keyword>
<organism evidence="12">
    <name type="scientific">uncultured delta proteobacterium</name>
    <dbReference type="NCBI Taxonomy" id="34034"/>
    <lineage>
        <taxon>Bacteria</taxon>
        <taxon>Deltaproteobacteria</taxon>
        <taxon>environmental samples</taxon>
    </lineage>
</organism>
<keyword evidence="10" id="KW-0963">Cytoplasm</keyword>
<keyword evidence="2 10" id="KW-0808">Transferase</keyword>
<comment type="cofactor">
    <cofactor evidence="1 10">
        <name>Mg(2+)</name>
        <dbReference type="ChEBI" id="CHEBI:18420"/>
    </cofactor>
</comment>
<feature type="binding site" evidence="10">
    <location>
        <begin position="164"/>
        <end position="165"/>
    </location>
    <ligand>
        <name>ATP</name>
        <dbReference type="ChEBI" id="CHEBI:30616"/>
    </ligand>
</feature>
<feature type="active site" description="Proton acceptor" evidence="10">
    <location>
        <position position="220"/>
    </location>
</feature>
<protein>
    <recommendedName>
        <fullName evidence="10">ATP-dependent 6-phosphofructokinase</fullName>
        <shortName evidence="10">ATP-PFK</shortName>
        <shortName evidence="10">Phosphofructokinase</shortName>
        <ecNumber evidence="10">2.7.1.11</ecNumber>
    </recommendedName>
    <alternativeName>
        <fullName evidence="10">Phosphohexokinase</fullName>
    </alternativeName>
</protein>
<keyword evidence="7 10" id="KW-0460">Magnesium</keyword>
<dbReference type="PRINTS" id="PR00476">
    <property type="entry name" value="PHFRCTKINASE"/>
</dbReference>
<dbReference type="AlphaFoldDB" id="A0A212JE25"/>
<dbReference type="GO" id="GO:0006002">
    <property type="term" value="P:fructose 6-phosphate metabolic process"/>
    <property type="evidence" value="ECO:0007669"/>
    <property type="project" value="InterPro"/>
</dbReference>
<dbReference type="NCBIfam" id="NF005301">
    <property type="entry name" value="PRK06830.1"/>
    <property type="match status" value="1"/>
</dbReference>
<dbReference type="UniPathway" id="UPA00109">
    <property type="reaction ID" value="UER00182"/>
</dbReference>
<feature type="binding site" evidence="10">
    <location>
        <begin position="189"/>
        <end position="192"/>
    </location>
    <ligand>
        <name>ATP</name>
        <dbReference type="ChEBI" id="CHEBI:30616"/>
    </ligand>
</feature>
<feature type="binding site" evidence="10">
    <location>
        <begin position="371"/>
        <end position="374"/>
    </location>
    <ligand>
        <name>substrate</name>
    </ligand>
</feature>
<dbReference type="Pfam" id="PF00365">
    <property type="entry name" value="PFK"/>
    <property type="match status" value="1"/>
</dbReference>
<dbReference type="PIRSF" id="PIRSF000534">
    <property type="entry name" value="PPi_PFK_TP0108"/>
    <property type="match status" value="1"/>
</dbReference>
<comment type="subunit">
    <text evidence="10">Homodimer.</text>
</comment>
<evidence type="ECO:0000256" key="2">
    <source>
        <dbReference type="ARBA" id="ARBA00022679"/>
    </source>
</evidence>
<dbReference type="GO" id="GO:0005524">
    <property type="term" value="F:ATP binding"/>
    <property type="evidence" value="ECO:0007669"/>
    <property type="project" value="UniProtKB-KW"/>
</dbReference>
<comment type="similarity">
    <text evidence="10">Belongs to the phosphofructokinase type A (PFKA) family. PPi-dependent PFK group II subfamily. Atypical ATP-dependent clade 'X' sub-subfamily.</text>
</comment>
<dbReference type="EC" id="2.7.1.11" evidence="10"/>
<evidence type="ECO:0000256" key="3">
    <source>
        <dbReference type="ARBA" id="ARBA00022723"/>
    </source>
</evidence>
<evidence type="ECO:0000313" key="12">
    <source>
        <dbReference type="EMBL" id="SBV97704.1"/>
    </source>
</evidence>
<dbReference type="GO" id="GO:0005737">
    <property type="term" value="C:cytoplasm"/>
    <property type="evidence" value="ECO:0007669"/>
    <property type="project" value="UniProtKB-SubCell"/>
</dbReference>
<comment type="subcellular location">
    <subcellularLocation>
        <location evidence="10">Cytoplasm</location>
    </subcellularLocation>
</comment>
<feature type="binding site" evidence="10">
    <location>
        <position position="319"/>
    </location>
    <ligand>
        <name>substrate</name>
    </ligand>
</feature>
<reference evidence="12" key="1">
    <citation type="submission" date="2016-04" db="EMBL/GenBank/DDBJ databases">
        <authorList>
            <person name="Evans L.H."/>
            <person name="Alamgir A."/>
            <person name="Owens N."/>
            <person name="Weber N.D."/>
            <person name="Virtaneva K."/>
            <person name="Barbian K."/>
            <person name="Babar A."/>
            <person name="Rosenke K."/>
        </authorList>
    </citation>
    <scope>NUCLEOTIDE SEQUENCE</scope>
    <source>
        <strain evidence="12">86</strain>
    </source>
</reference>
<feature type="binding site" evidence="10">
    <location>
        <position position="98"/>
    </location>
    <ligand>
        <name>ATP</name>
        <dbReference type="ChEBI" id="CHEBI:30616"/>
    </ligand>
</feature>
<feature type="domain" description="Phosphofructokinase" evidence="11">
    <location>
        <begin position="90"/>
        <end position="396"/>
    </location>
</feature>
<feature type="binding site" evidence="10">
    <location>
        <position position="190"/>
    </location>
    <ligand>
        <name>Mg(2+)</name>
        <dbReference type="ChEBI" id="CHEBI:18420"/>
        <note>catalytic</note>
    </ligand>
</feature>
<dbReference type="GO" id="GO:0046872">
    <property type="term" value="F:metal ion binding"/>
    <property type="evidence" value="ECO:0007669"/>
    <property type="project" value="UniProtKB-KW"/>
</dbReference>
<evidence type="ECO:0000256" key="9">
    <source>
        <dbReference type="ARBA" id="ARBA00048070"/>
    </source>
</evidence>
<dbReference type="Gene3D" id="3.40.50.450">
    <property type="match status" value="1"/>
</dbReference>
<gene>
    <name evidence="12" type="primary">PFK</name>
    <name evidence="10" type="synonym">pfkA</name>
    <name evidence="12" type="ORF">KL86DPRO_11262</name>
</gene>
<accession>A0A212JE25</accession>
<feature type="binding site" evidence="10">
    <location>
        <begin position="218"/>
        <end position="220"/>
    </location>
    <ligand>
        <name>substrate</name>
    </ligand>
</feature>
<evidence type="ECO:0000256" key="5">
    <source>
        <dbReference type="ARBA" id="ARBA00022777"/>
    </source>
</evidence>
<dbReference type="InterPro" id="IPR022953">
    <property type="entry name" value="ATP_PFK"/>
</dbReference>
<dbReference type="GO" id="GO:0003872">
    <property type="term" value="F:6-phosphofructokinase activity"/>
    <property type="evidence" value="ECO:0007669"/>
    <property type="project" value="UniProtKB-UniRule"/>
</dbReference>
<keyword evidence="5 10" id="KW-0418">Kinase</keyword>
<evidence type="ECO:0000256" key="4">
    <source>
        <dbReference type="ARBA" id="ARBA00022741"/>
    </source>
</evidence>
<feature type="site" description="Important for substrate specificity; cannot use PPi as phosphoryl donor" evidence="10">
    <location>
        <position position="191"/>
    </location>
</feature>
<evidence type="ECO:0000256" key="1">
    <source>
        <dbReference type="ARBA" id="ARBA00001946"/>
    </source>
</evidence>
<proteinExistence type="inferred from homology"/>
<evidence type="ECO:0000256" key="7">
    <source>
        <dbReference type="ARBA" id="ARBA00022842"/>
    </source>
</evidence>
<comment type="function">
    <text evidence="10">Catalyzes the phosphorylation of D-fructose 6-phosphate to fructose 1,6-bisphosphate by ATP, the first committing step of glycolysis.</text>
</comment>
<keyword evidence="8 10" id="KW-0324">Glycolysis</keyword>